<evidence type="ECO:0000313" key="2">
    <source>
        <dbReference type="Proteomes" id="UP000002215"/>
    </source>
</evidence>
<dbReference type="InterPro" id="IPR038712">
    <property type="entry name" value="PixA-like_sf"/>
</dbReference>
<dbReference type="KEGG" id="cpi:Cpin_5099"/>
<evidence type="ECO:0000313" key="1">
    <source>
        <dbReference type="EMBL" id="ACU62531.1"/>
    </source>
</evidence>
<dbReference type="InterPro" id="IPR021087">
    <property type="entry name" value="Uncharacterised_PixA/AidA"/>
</dbReference>
<evidence type="ECO:0008006" key="3">
    <source>
        <dbReference type="Google" id="ProtNLM"/>
    </source>
</evidence>
<dbReference type="AlphaFoldDB" id="A0A979G854"/>
<reference evidence="2" key="1">
    <citation type="submission" date="2009-08" db="EMBL/GenBank/DDBJ databases">
        <title>The complete genome of Chitinophaga pinensis DSM 2588.</title>
        <authorList>
            <consortium name="US DOE Joint Genome Institute (JGI-PGF)"/>
            <person name="Lucas S."/>
            <person name="Copeland A."/>
            <person name="Lapidus A."/>
            <person name="Glavina del Rio T."/>
            <person name="Dalin E."/>
            <person name="Tice H."/>
            <person name="Bruce D."/>
            <person name="Goodwin L."/>
            <person name="Pitluck S."/>
            <person name="Kyrpides N."/>
            <person name="Mavromatis K."/>
            <person name="Ivanova N."/>
            <person name="Mikhailova N."/>
            <person name="Sims D."/>
            <person name="Meinche L."/>
            <person name="Brettin T."/>
            <person name="Detter J.C."/>
            <person name="Han C."/>
            <person name="Larimer F."/>
            <person name="Land M."/>
            <person name="Hauser L."/>
            <person name="Markowitz V."/>
            <person name="Cheng J.-F."/>
            <person name="Hugenholtz P."/>
            <person name="Woyke T."/>
            <person name="Wu D."/>
            <person name="Spring S."/>
            <person name="Klenk H.-P."/>
            <person name="Eisen J.A."/>
        </authorList>
    </citation>
    <scope>NUCLEOTIDE SEQUENCE [LARGE SCALE GENOMIC DNA]</scope>
    <source>
        <strain evidence="2">ATCC 43595 / DSM 2588 / LMG 13176 / NBRC 15968 / NCIMB 11800 / UQM 2034</strain>
    </source>
</reference>
<reference evidence="1 2" key="2">
    <citation type="journal article" date="2010" name="Stand. Genomic Sci.">
        <title>Complete genome sequence of Chitinophaga pinensis type strain (UQM 2034).</title>
        <authorList>
            <person name="Glavina Del Rio T."/>
            <person name="Abt B."/>
            <person name="Spring S."/>
            <person name="Lapidus A."/>
            <person name="Nolan M."/>
            <person name="Tice H."/>
            <person name="Copeland A."/>
            <person name="Cheng J.F."/>
            <person name="Chen F."/>
            <person name="Bruce D."/>
            <person name="Goodwin L."/>
            <person name="Pitluck S."/>
            <person name="Ivanova N."/>
            <person name="Mavromatis K."/>
            <person name="Mikhailova N."/>
            <person name="Pati A."/>
            <person name="Chen A."/>
            <person name="Palaniappan K."/>
            <person name="Land M."/>
            <person name="Hauser L."/>
            <person name="Chang Y.J."/>
            <person name="Jeffries C.D."/>
            <person name="Chain P."/>
            <person name="Saunders E."/>
            <person name="Detter J.C."/>
            <person name="Brettin T."/>
            <person name="Rohde M."/>
            <person name="Goker M."/>
            <person name="Bristow J."/>
            <person name="Eisen J.A."/>
            <person name="Markowitz V."/>
            <person name="Hugenholtz P."/>
            <person name="Kyrpides N.C."/>
            <person name="Klenk H.P."/>
            <person name="Lucas S."/>
        </authorList>
    </citation>
    <scope>NUCLEOTIDE SEQUENCE [LARGE SCALE GENOMIC DNA]</scope>
    <source>
        <strain evidence="2">ATCC 43595 / DSM 2588 / LMG 13176 / NBRC 15968 / NCIMB 11800 / UQM 2034</strain>
    </source>
</reference>
<dbReference type="Gene3D" id="2.60.40.3910">
    <property type="entry name" value="Inclusion body protein"/>
    <property type="match status" value="1"/>
</dbReference>
<dbReference type="OrthoDB" id="8705346at2"/>
<accession>A0A979G854</accession>
<organism evidence="1 2">
    <name type="scientific">Chitinophaga pinensis (strain ATCC 43595 / DSM 2588 / LMG 13176 / NBRC 15968 / NCIMB 11800 / UQM 2034)</name>
    <dbReference type="NCBI Taxonomy" id="485918"/>
    <lineage>
        <taxon>Bacteria</taxon>
        <taxon>Pseudomonadati</taxon>
        <taxon>Bacteroidota</taxon>
        <taxon>Chitinophagia</taxon>
        <taxon>Chitinophagales</taxon>
        <taxon>Chitinophagaceae</taxon>
        <taxon>Chitinophaga</taxon>
    </lineage>
</organism>
<dbReference type="Proteomes" id="UP000002215">
    <property type="component" value="Chromosome"/>
</dbReference>
<protein>
    <recommendedName>
        <fullName evidence="3">Inclusion body protein</fullName>
    </recommendedName>
</protein>
<name>A0A979G854_CHIPD</name>
<sequence length="197" mass="21488">MSQIATATSRATQGNILDVNDQIVHVMFLVDTAYIYAKYTTGISTDPTKPMPIDHNSEVMACSFVNKPSKQGTADLSFSVPNQSTVAFWGSSLSNNGHDAIIIYDIEKNTNLGPTDDVFNPFVMNQTLLPGGVIPSGSINGLPATTEARNIYALTSTVKAKGTENFVIRFGLYLFDAGTQTQKLWSYCQWDPTITVY</sequence>
<dbReference type="EMBL" id="CP001699">
    <property type="protein sequence ID" value="ACU62531.1"/>
    <property type="molecule type" value="Genomic_DNA"/>
</dbReference>
<dbReference type="Pfam" id="PF12306">
    <property type="entry name" value="PixA"/>
    <property type="match status" value="1"/>
</dbReference>
<gene>
    <name evidence="1" type="ordered locus">Cpin_5099</name>
</gene>
<proteinExistence type="predicted"/>
<dbReference type="RefSeq" id="WP_012792699.1">
    <property type="nucleotide sequence ID" value="NC_013132.1"/>
</dbReference>